<proteinExistence type="predicted"/>
<organism evidence="1">
    <name type="scientific">Anguilla anguilla</name>
    <name type="common">European freshwater eel</name>
    <name type="synonym">Muraena anguilla</name>
    <dbReference type="NCBI Taxonomy" id="7936"/>
    <lineage>
        <taxon>Eukaryota</taxon>
        <taxon>Metazoa</taxon>
        <taxon>Chordata</taxon>
        <taxon>Craniata</taxon>
        <taxon>Vertebrata</taxon>
        <taxon>Euteleostomi</taxon>
        <taxon>Actinopterygii</taxon>
        <taxon>Neopterygii</taxon>
        <taxon>Teleostei</taxon>
        <taxon>Anguilliformes</taxon>
        <taxon>Anguillidae</taxon>
        <taxon>Anguilla</taxon>
    </lineage>
</organism>
<reference evidence="1" key="2">
    <citation type="journal article" date="2015" name="Fish Shellfish Immunol.">
        <title>Early steps in the European eel (Anguilla anguilla)-Vibrio vulnificus interaction in the gills: Role of the RtxA13 toxin.</title>
        <authorList>
            <person name="Callol A."/>
            <person name="Pajuelo D."/>
            <person name="Ebbesson L."/>
            <person name="Teles M."/>
            <person name="MacKenzie S."/>
            <person name="Amaro C."/>
        </authorList>
    </citation>
    <scope>NUCLEOTIDE SEQUENCE</scope>
</reference>
<protein>
    <submittedName>
        <fullName evidence="1">Uncharacterized protein</fullName>
    </submittedName>
</protein>
<dbReference type="AlphaFoldDB" id="A0A0E9TSU7"/>
<reference evidence="1" key="1">
    <citation type="submission" date="2014-11" db="EMBL/GenBank/DDBJ databases">
        <authorList>
            <person name="Amaro Gonzalez C."/>
        </authorList>
    </citation>
    <scope>NUCLEOTIDE SEQUENCE</scope>
</reference>
<sequence>MRSSCRWAAPARARAMCALGEEDSVLKRLCGISVGKNRRALTFQAD</sequence>
<name>A0A0E9TSU7_ANGAN</name>
<evidence type="ECO:0000313" key="1">
    <source>
        <dbReference type="EMBL" id="JAH55793.1"/>
    </source>
</evidence>
<accession>A0A0E9TSU7</accession>
<dbReference type="EMBL" id="GBXM01052784">
    <property type="protein sequence ID" value="JAH55793.1"/>
    <property type="molecule type" value="Transcribed_RNA"/>
</dbReference>